<name>A0A9N9N165_9CUCU</name>
<feature type="compositionally biased region" description="Polar residues" evidence="1">
    <location>
        <begin position="615"/>
        <end position="625"/>
    </location>
</feature>
<dbReference type="InterPro" id="IPR037059">
    <property type="entry name" value="RHD_DNA_bind_dom_sf"/>
</dbReference>
<dbReference type="Proteomes" id="UP001152799">
    <property type="component" value="Chromosome 9"/>
</dbReference>
<reference evidence="2" key="1">
    <citation type="submission" date="2022-01" db="EMBL/GenBank/DDBJ databases">
        <authorList>
            <person name="King R."/>
        </authorList>
    </citation>
    <scope>NUCLEOTIDE SEQUENCE</scope>
</reference>
<protein>
    <submittedName>
        <fullName evidence="2">Uncharacterized protein</fullName>
    </submittedName>
</protein>
<dbReference type="SUPFAM" id="SSF49417">
    <property type="entry name" value="p53-like transcription factors"/>
    <property type="match status" value="1"/>
</dbReference>
<keyword evidence="3" id="KW-1185">Reference proteome</keyword>
<evidence type="ECO:0000313" key="2">
    <source>
        <dbReference type="EMBL" id="CAG9773220.1"/>
    </source>
</evidence>
<dbReference type="GO" id="GO:0003700">
    <property type="term" value="F:DNA-binding transcription factor activity"/>
    <property type="evidence" value="ECO:0007669"/>
    <property type="project" value="InterPro"/>
</dbReference>
<organism evidence="2 3">
    <name type="scientific">Ceutorhynchus assimilis</name>
    <name type="common">cabbage seed weevil</name>
    <dbReference type="NCBI Taxonomy" id="467358"/>
    <lineage>
        <taxon>Eukaryota</taxon>
        <taxon>Metazoa</taxon>
        <taxon>Ecdysozoa</taxon>
        <taxon>Arthropoda</taxon>
        <taxon>Hexapoda</taxon>
        <taxon>Insecta</taxon>
        <taxon>Pterygota</taxon>
        <taxon>Neoptera</taxon>
        <taxon>Endopterygota</taxon>
        <taxon>Coleoptera</taxon>
        <taxon>Polyphaga</taxon>
        <taxon>Cucujiformia</taxon>
        <taxon>Curculionidae</taxon>
        <taxon>Ceutorhynchinae</taxon>
        <taxon>Ceutorhynchus</taxon>
    </lineage>
</organism>
<proteinExistence type="predicted"/>
<feature type="region of interest" description="Disordered" evidence="1">
    <location>
        <begin position="550"/>
        <end position="642"/>
    </location>
</feature>
<dbReference type="EMBL" id="OU892285">
    <property type="protein sequence ID" value="CAG9773220.1"/>
    <property type="molecule type" value="Genomic_DNA"/>
</dbReference>
<dbReference type="GO" id="GO:0006357">
    <property type="term" value="P:regulation of transcription by RNA polymerase II"/>
    <property type="evidence" value="ECO:0007669"/>
    <property type="project" value="UniProtKB-ARBA"/>
</dbReference>
<evidence type="ECO:0000256" key="1">
    <source>
        <dbReference type="SAM" id="MobiDB-lite"/>
    </source>
</evidence>
<sequence length="820" mass="94254">MYFSKNRIILIEIAFFLFRESIILSRAVGNTALNYKDFLDWKTLQTKTFTNNLRKEDGSTIKLRDVRLIMFEKEDPNYTHVSTSSFRNEMSKIAIKKETRTSVNQNITIGKAYNARLPIATEKYQGLKNLCTKNVIPIEYQHQYLTLPTKPTVPHCLMETDEEDEVNKMTWLGCMGIIHTPRRNIVEELVKKMLILKEELIARYEGIRRVLTANEIEEVQGHGIIHTPRRNIVEELVKKMLILKEELIARCEGMRRALTANEIEELVHYSESAMIRCSIYNIIKEHFNPHPHKLVVEYGRGEIEDPLHLRVAPVEGFFARQGSFFSIKKMFGGIGIIHTPRRNIVEELVKKMLILKEELIARSEGMRRALTANEIEEVQGHRIIHTPRRNVVKELVKKMLILKEEIIARCEGMRRTLTAYEIEEVWGHGDHKYSQKKYCGEIGQENVNTKRRINCQMFGGMRIIHTPRRNIVEELVKKMLILKEELIARCEGMRRALTANKIEEVRGMGIIHTPRRNIVEELVKKMLILKEELIARCEGMRRALTANEIEEIDKETDESNDVDDDTALQDMNPDSEEPQKTNDIQEPDETEEHHEIQKPHGTQQSHETHELRVTQEPNESQQTPKTRIRVSNKERKPPQMTHSIPNKKRAVEKLDAAFEILTKASNKEPPQDPSECQIFGNLVAKKLSKYSNVAQTAVQEAIMNILFAADKGYYNQYPAPRGYQSNNYSTIQSELVQRDSVYQDTQLIQSPYSPRPAAHWDFATDASSQAPQFSPVPLPLISPASASSQCSGMTNYSASTSNPPPFTSATLLTDLNLPDN</sequence>
<accession>A0A9N9N165</accession>
<gene>
    <name evidence="2" type="ORF">CEUTPL_LOCUS13618</name>
</gene>
<dbReference type="Gene3D" id="2.60.40.340">
    <property type="entry name" value="Rel homology domain (RHD), DNA-binding domain"/>
    <property type="match status" value="1"/>
</dbReference>
<dbReference type="AlphaFoldDB" id="A0A9N9N165"/>
<dbReference type="InterPro" id="IPR008967">
    <property type="entry name" value="p53-like_TF_DNA-bd_sf"/>
</dbReference>
<dbReference type="GO" id="GO:0003677">
    <property type="term" value="F:DNA binding"/>
    <property type="evidence" value="ECO:0007669"/>
    <property type="project" value="InterPro"/>
</dbReference>
<feature type="compositionally biased region" description="Acidic residues" evidence="1">
    <location>
        <begin position="550"/>
        <end position="567"/>
    </location>
</feature>
<evidence type="ECO:0000313" key="3">
    <source>
        <dbReference type="Proteomes" id="UP001152799"/>
    </source>
</evidence>